<sequence>MTHQDQDTNNTYAIYVVNYNDDERKTRMSQRFAKNGLYAHYVPGVSITDPRISPYEITDFQKRSWAILFQHLDSCRHFYENTSADYAIVCEDDIYISKKLKERMPEIIAGFQQNNLDFLQLSYLWPYPCVGGPHFPEIGRTENHIFHRYPNDLWGAHMYMFSRSHAQAMLAKFTPEYAFNCTNSTTESPFCSDWQITKFGNRALISPVLGVEEGEVKTDHQGQINYHRMCSAAHYSPELFY</sequence>
<protein>
    <recommendedName>
        <fullName evidence="2">Glycosyltransferase</fullName>
    </recommendedName>
</protein>
<dbReference type="AlphaFoldDB" id="A0A6C0I1C9"/>
<evidence type="ECO:0000313" key="1">
    <source>
        <dbReference type="EMBL" id="QHT85933.1"/>
    </source>
</evidence>
<proteinExistence type="predicted"/>
<dbReference type="EMBL" id="MN740053">
    <property type="protein sequence ID" value="QHT85933.1"/>
    <property type="molecule type" value="Genomic_DNA"/>
</dbReference>
<reference evidence="1" key="1">
    <citation type="journal article" date="2020" name="Nature">
        <title>Giant virus diversity and host interactions through global metagenomics.</title>
        <authorList>
            <person name="Schulz F."/>
            <person name="Roux S."/>
            <person name="Paez-Espino D."/>
            <person name="Jungbluth S."/>
            <person name="Walsh D.A."/>
            <person name="Denef V.J."/>
            <person name="McMahon K.D."/>
            <person name="Konstantinidis K.T."/>
            <person name="Eloe-Fadrosh E.A."/>
            <person name="Kyrpides N.C."/>
            <person name="Woyke T."/>
        </authorList>
    </citation>
    <scope>NUCLEOTIDE SEQUENCE</scope>
    <source>
        <strain evidence="1">GVMAG-M-3300023184-182</strain>
    </source>
</reference>
<name>A0A6C0I1C9_9ZZZZ</name>
<organism evidence="1">
    <name type="scientific">viral metagenome</name>
    <dbReference type="NCBI Taxonomy" id="1070528"/>
    <lineage>
        <taxon>unclassified sequences</taxon>
        <taxon>metagenomes</taxon>
        <taxon>organismal metagenomes</taxon>
    </lineage>
</organism>
<accession>A0A6C0I1C9</accession>
<evidence type="ECO:0008006" key="2">
    <source>
        <dbReference type="Google" id="ProtNLM"/>
    </source>
</evidence>